<dbReference type="AlphaFoldDB" id="A0A6A7Z7W8"/>
<keyword evidence="2" id="KW-0805">Transcription regulation</keyword>
<sequence>MTHAFGTASLIDATSTITSLLRQQASTALARASDVIQTSDAVEASRLLQSQYSSNRLSVDAGEVNFDMQLHKLALGKLELASLRFGAPVTLEQSPTEFLLVSTQIDGRANIRSHQSSQDGGTGLVMIDSQSAPIQKHFSSDSWRLHLRVPLPTITAKCAELDGHGLNEPLVFQSTLDTGSHAQTRWLSLLNMLVTYLAAPGELRNPFLIESMQEMVLLLMLTELPHNYQERWARGGHDISPRHVKRAEAYMHEYAGDALTLGAIAQVAGVSIRALSEGFQRSLRTSPMQYLRELRLQGARRELLEAGEYARVADVAERWGFTHLGRFGAAYRERFDELPSQTLRRT</sequence>
<evidence type="ECO:0000256" key="1">
    <source>
        <dbReference type="ARBA" id="ARBA00004496"/>
    </source>
</evidence>
<dbReference type="EMBL" id="WIVV01000016">
    <property type="protein sequence ID" value="MQU42002.1"/>
    <property type="molecule type" value="Genomic_DNA"/>
</dbReference>
<dbReference type="PANTHER" id="PTHR46796:SF12">
    <property type="entry name" value="HTH-TYPE DNA-BINDING TRANSCRIPTIONAL ACTIVATOR EUTR"/>
    <property type="match status" value="1"/>
</dbReference>
<protein>
    <submittedName>
        <fullName evidence="7">Helix-turn-helix domain-containing protein</fullName>
    </submittedName>
</protein>
<dbReference type="GO" id="GO:0009893">
    <property type="term" value="P:positive regulation of metabolic process"/>
    <property type="evidence" value="ECO:0007669"/>
    <property type="project" value="UniProtKB-ARBA"/>
</dbReference>
<dbReference type="PROSITE" id="PS01124">
    <property type="entry name" value="HTH_ARAC_FAMILY_2"/>
    <property type="match status" value="1"/>
</dbReference>
<dbReference type="Proteomes" id="UP000470186">
    <property type="component" value="Unassembled WGS sequence"/>
</dbReference>
<keyword evidence="4" id="KW-0804">Transcription</keyword>
<dbReference type="InterPro" id="IPR018060">
    <property type="entry name" value="HTH_AraC"/>
</dbReference>
<evidence type="ECO:0000256" key="4">
    <source>
        <dbReference type="ARBA" id="ARBA00023163"/>
    </source>
</evidence>
<dbReference type="Pfam" id="PF14525">
    <property type="entry name" value="AraC_binding_2"/>
    <property type="match status" value="1"/>
</dbReference>
<dbReference type="SMART" id="SM00342">
    <property type="entry name" value="HTH_ARAC"/>
    <property type="match status" value="1"/>
</dbReference>
<dbReference type="InterPro" id="IPR035418">
    <property type="entry name" value="AraC-bd_2"/>
</dbReference>
<organism evidence="7 10">
    <name type="scientific">Pseudomonas helleri</name>
    <dbReference type="NCBI Taxonomy" id="1608996"/>
    <lineage>
        <taxon>Bacteria</taxon>
        <taxon>Pseudomonadati</taxon>
        <taxon>Pseudomonadota</taxon>
        <taxon>Gammaproteobacteria</taxon>
        <taxon>Pseudomonadales</taxon>
        <taxon>Pseudomonadaceae</taxon>
        <taxon>Pseudomonas</taxon>
    </lineage>
</organism>
<dbReference type="Pfam" id="PF12833">
    <property type="entry name" value="HTH_18"/>
    <property type="match status" value="1"/>
</dbReference>
<dbReference type="SUPFAM" id="SSF46689">
    <property type="entry name" value="Homeodomain-like"/>
    <property type="match status" value="2"/>
</dbReference>
<dbReference type="GO" id="GO:0043565">
    <property type="term" value="F:sequence-specific DNA binding"/>
    <property type="evidence" value="ECO:0007669"/>
    <property type="project" value="InterPro"/>
</dbReference>
<dbReference type="InterPro" id="IPR009057">
    <property type="entry name" value="Homeodomain-like_sf"/>
</dbReference>
<dbReference type="GO" id="GO:0005737">
    <property type="term" value="C:cytoplasm"/>
    <property type="evidence" value="ECO:0007669"/>
    <property type="project" value="UniProtKB-SubCell"/>
</dbReference>
<dbReference type="PANTHER" id="PTHR46796">
    <property type="entry name" value="HTH-TYPE TRANSCRIPTIONAL ACTIVATOR RHAS-RELATED"/>
    <property type="match status" value="1"/>
</dbReference>
<evidence type="ECO:0000256" key="2">
    <source>
        <dbReference type="ARBA" id="ARBA00023015"/>
    </source>
</evidence>
<dbReference type="InterPro" id="IPR050204">
    <property type="entry name" value="AraC_XylS_family_regulators"/>
</dbReference>
<evidence type="ECO:0000313" key="9">
    <source>
        <dbReference type="Proteomes" id="UP000466863"/>
    </source>
</evidence>
<comment type="subcellular location">
    <subcellularLocation>
        <location evidence="1">Cytoplasm</location>
    </subcellularLocation>
</comment>
<dbReference type="RefSeq" id="WP_048389236.1">
    <property type="nucleotide sequence ID" value="NZ_CP181271.1"/>
</dbReference>
<comment type="caution">
    <text evidence="7">The sequence shown here is derived from an EMBL/GenBank/DDBJ whole genome shotgun (WGS) entry which is preliminary data.</text>
</comment>
<evidence type="ECO:0000256" key="5">
    <source>
        <dbReference type="ARBA" id="ARBA00037345"/>
    </source>
</evidence>
<reference evidence="9 10" key="1">
    <citation type="submission" date="2019-10" db="EMBL/GenBank/DDBJ databases">
        <title>Evaluation of single-gene subtyping targets for Pseudomonas.</title>
        <authorList>
            <person name="Reichler S.J."/>
            <person name="Orsi R.H."/>
            <person name="Wiedmann M."/>
            <person name="Martin N.H."/>
            <person name="Murphy S.I."/>
        </authorList>
    </citation>
    <scope>NUCLEOTIDE SEQUENCE [LARGE SCALE GENOMIC DNA]</scope>
    <source>
        <strain evidence="8 9">FSL R10-1876</strain>
        <strain evidence="7 10">FSL R10-2107</strain>
    </source>
</reference>
<dbReference type="GO" id="GO:0003700">
    <property type="term" value="F:DNA-binding transcription factor activity"/>
    <property type="evidence" value="ECO:0007669"/>
    <property type="project" value="InterPro"/>
</dbReference>
<gene>
    <name evidence="8" type="ORF">GHO28_05655</name>
    <name evidence="7" type="ORF">GHO30_18765</name>
</gene>
<evidence type="ECO:0000256" key="3">
    <source>
        <dbReference type="ARBA" id="ARBA00023125"/>
    </source>
</evidence>
<keyword evidence="3" id="KW-0238">DNA-binding</keyword>
<dbReference type="InterPro" id="IPR018062">
    <property type="entry name" value="HTH_AraC-typ_CS"/>
</dbReference>
<name>A0A6A7Z7W8_9PSED</name>
<dbReference type="Proteomes" id="UP000466863">
    <property type="component" value="Unassembled WGS sequence"/>
</dbReference>
<feature type="domain" description="HTH araC/xylS-type" evidence="6">
    <location>
        <begin position="245"/>
        <end position="345"/>
    </location>
</feature>
<evidence type="ECO:0000313" key="10">
    <source>
        <dbReference type="Proteomes" id="UP000470186"/>
    </source>
</evidence>
<keyword evidence="10" id="KW-1185">Reference proteome</keyword>
<evidence type="ECO:0000313" key="8">
    <source>
        <dbReference type="EMBL" id="MQU42002.1"/>
    </source>
</evidence>
<comment type="function">
    <text evidence="5">Regulatory protein of the TOL plasmid xyl operons. XylS activates the xylXYZLTEGFJQKIH operon required for the degradation of toluene, m-xylene and p-xylene.</text>
</comment>
<dbReference type="EMBL" id="WIVX01000106">
    <property type="protein sequence ID" value="MQU33401.1"/>
    <property type="molecule type" value="Genomic_DNA"/>
</dbReference>
<proteinExistence type="predicted"/>
<evidence type="ECO:0000313" key="7">
    <source>
        <dbReference type="EMBL" id="MQU33401.1"/>
    </source>
</evidence>
<dbReference type="Gene3D" id="1.10.10.60">
    <property type="entry name" value="Homeodomain-like"/>
    <property type="match status" value="1"/>
</dbReference>
<evidence type="ECO:0000259" key="6">
    <source>
        <dbReference type="PROSITE" id="PS01124"/>
    </source>
</evidence>
<accession>A0A6A7Z7W8</accession>
<dbReference type="PROSITE" id="PS00041">
    <property type="entry name" value="HTH_ARAC_FAMILY_1"/>
    <property type="match status" value="1"/>
</dbReference>